<dbReference type="RefSeq" id="WP_181608289.1">
    <property type="nucleotide sequence ID" value="NZ_BAABAM010000001.1"/>
</dbReference>
<evidence type="ECO:0000313" key="1">
    <source>
        <dbReference type="EMBL" id="MBA2889502.1"/>
    </source>
</evidence>
<organism evidence="1 2">
    <name type="scientific">Nonomuraea soli</name>
    <dbReference type="NCBI Taxonomy" id="1032476"/>
    <lineage>
        <taxon>Bacteria</taxon>
        <taxon>Bacillati</taxon>
        <taxon>Actinomycetota</taxon>
        <taxon>Actinomycetes</taxon>
        <taxon>Streptosporangiales</taxon>
        <taxon>Streptosporangiaceae</taxon>
        <taxon>Nonomuraea</taxon>
    </lineage>
</organism>
<evidence type="ECO:0000313" key="2">
    <source>
        <dbReference type="Proteomes" id="UP000530928"/>
    </source>
</evidence>
<name>A0A7W0CEE3_9ACTN</name>
<dbReference type="EMBL" id="JACDUR010000001">
    <property type="protein sequence ID" value="MBA2889502.1"/>
    <property type="molecule type" value="Genomic_DNA"/>
</dbReference>
<sequence>MNDDIMLQALTIEHRERIAQADHHRLVRKAPRRRNPVRHRIASALHHLANAID</sequence>
<comment type="caution">
    <text evidence="1">The sequence shown here is derived from an EMBL/GenBank/DDBJ whole genome shotgun (WGS) entry which is preliminary data.</text>
</comment>
<dbReference type="Proteomes" id="UP000530928">
    <property type="component" value="Unassembled WGS sequence"/>
</dbReference>
<gene>
    <name evidence="1" type="ORF">HNR30_000837</name>
</gene>
<reference evidence="1 2" key="1">
    <citation type="submission" date="2020-07" db="EMBL/GenBank/DDBJ databases">
        <title>Genomic Encyclopedia of Type Strains, Phase IV (KMG-IV): sequencing the most valuable type-strain genomes for metagenomic binning, comparative biology and taxonomic classification.</title>
        <authorList>
            <person name="Goeker M."/>
        </authorList>
    </citation>
    <scope>NUCLEOTIDE SEQUENCE [LARGE SCALE GENOMIC DNA]</scope>
    <source>
        <strain evidence="1 2">DSM 45533</strain>
    </source>
</reference>
<protein>
    <submittedName>
        <fullName evidence="1">Uncharacterized protein</fullName>
    </submittedName>
</protein>
<accession>A0A7W0CEE3</accession>
<proteinExistence type="predicted"/>
<dbReference type="AlphaFoldDB" id="A0A7W0CEE3"/>
<keyword evidence="2" id="KW-1185">Reference proteome</keyword>